<proteinExistence type="predicted"/>
<feature type="non-terminal residue" evidence="2">
    <location>
        <position position="1"/>
    </location>
</feature>
<feature type="region of interest" description="Disordered" evidence="1">
    <location>
        <begin position="1"/>
        <end position="64"/>
    </location>
</feature>
<dbReference type="AlphaFoldDB" id="A0A6J4S6Z1"/>
<feature type="non-terminal residue" evidence="2">
    <location>
        <position position="64"/>
    </location>
</feature>
<protein>
    <submittedName>
        <fullName evidence="2">Uncharacterized protein</fullName>
    </submittedName>
</protein>
<reference evidence="2" key="1">
    <citation type="submission" date="2020-02" db="EMBL/GenBank/DDBJ databases">
        <authorList>
            <person name="Meier V. D."/>
        </authorList>
    </citation>
    <scope>NUCLEOTIDE SEQUENCE</scope>
    <source>
        <strain evidence="2">AVDCRST_MAG05</strain>
    </source>
</reference>
<name>A0A6J4S6Z1_9ACTN</name>
<evidence type="ECO:0000313" key="2">
    <source>
        <dbReference type="EMBL" id="CAA9487779.1"/>
    </source>
</evidence>
<feature type="compositionally biased region" description="Low complexity" evidence="1">
    <location>
        <begin position="27"/>
        <end position="46"/>
    </location>
</feature>
<feature type="compositionally biased region" description="Basic and acidic residues" evidence="1">
    <location>
        <begin position="54"/>
        <end position="64"/>
    </location>
</feature>
<sequence>WRSYRAKRSSGLPPRSASEPPRPRSPPAAGDPAARATAAPSGRTPRLLPLAGREGGRRNWWEGH</sequence>
<accession>A0A6J4S6Z1</accession>
<gene>
    <name evidence="2" type="ORF">AVDCRST_MAG05-1697</name>
</gene>
<organism evidence="2">
    <name type="scientific">uncultured Rubrobacteraceae bacterium</name>
    <dbReference type="NCBI Taxonomy" id="349277"/>
    <lineage>
        <taxon>Bacteria</taxon>
        <taxon>Bacillati</taxon>
        <taxon>Actinomycetota</taxon>
        <taxon>Rubrobacteria</taxon>
        <taxon>Rubrobacterales</taxon>
        <taxon>Rubrobacteraceae</taxon>
        <taxon>environmental samples</taxon>
    </lineage>
</organism>
<evidence type="ECO:0000256" key="1">
    <source>
        <dbReference type="SAM" id="MobiDB-lite"/>
    </source>
</evidence>
<dbReference type="EMBL" id="CADCVM010000184">
    <property type="protein sequence ID" value="CAA9487779.1"/>
    <property type="molecule type" value="Genomic_DNA"/>
</dbReference>